<dbReference type="Proteomes" id="UP000198656">
    <property type="component" value="Unassembled WGS sequence"/>
</dbReference>
<accession>A0A1G7Z7V5</accession>
<proteinExistence type="predicted"/>
<keyword evidence="1" id="KW-1133">Transmembrane helix</keyword>
<dbReference type="STRING" id="1121419.SAMN05443529_10935"/>
<evidence type="ECO:0000313" key="2">
    <source>
        <dbReference type="EMBL" id="SDH04833.1"/>
    </source>
</evidence>
<feature type="transmembrane region" description="Helical" evidence="1">
    <location>
        <begin position="156"/>
        <end position="176"/>
    </location>
</feature>
<keyword evidence="3" id="KW-1185">Reference proteome</keyword>
<feature type="transmembrane region" description="Helical" evidence="1">
    <location>
        <begin position="26"/>
        <end position="47"/>
    </location>
</feature>
<organism evidence="2 3">
    <name type="scientific">Desulfosporosinus hippei DSM 8344</name>
    <dbReference type="NCBI Taxonomy" id="1121419"/>
    <lineage>
        <taxon>Bacteria</taxon>
        <taxon>Bacillati</taxon>
        <taxon>Bacillota</taxon>
        <taxon>Clostridia</taxon>
        <taxon>Eubacteriales</taxon>
        <taxon>Desulfitobacteriaceae</taxon>
        <taxon>Desulfosporosinus</taxon>
    </lineage>
</organism>
<reference evidence="3" key="1">
    <citation type="submission" date="2016-10" db="EMBL/GenBank/DDBJ databases">
        <authorList>
            <person name="Varghese N."/>
            <person name="Submissions S."/>
        </authorList>
    </citation>
    <scope>NUCLEOTIDE SEQUENCE [LARGE SCALE GENOMIC DNA]</scope>
    <source>
        <strain evidence="3">DSM 8344</strain>
    </source>
</reference>
<dbReference type="EMBL" id="FNCP01000009">
    <property type="protein sequence ID" value="SDH04833.1"/>
    <property type="molecule type" value="Genomic_DNA"/>
</dbReference>
<feature type="transmembrane region" description="Helical" evidence="1">
    <location>
        <begin position="100"/>
        <end position="119"/>
    </location>
</feature>
<feature type="transmembrane region" description="Helical" evidence="1">
    <location>
        <begin position="53"/>
        <end position="69"/>
    </location>
</feature>
<sequence length="208" mass="24369">MPFPFGEWVILFLTFISWAEKRTTRYFFSLLTIAWLIGKWAETYLLVNMPWRWQLSRLAVMTVFWLWAFRRAERRFLPLFFASLVAFVQTLFFVNEPGVFPFGEWFFAIAMVLVAWLSAKSFWGTAAALTGSALLNQVFIRFTYDGIIRFANLPDDFTWNLGVGLFSTWTALAYGWRLNTEKKSKRMTQDLVVVQNLANCESSEEKEL</sequence>
<dbReference type="RefSeq" id="WP_092332674.1">
    <property type="nucleotide sequence ID" value="NZ_FNCP01000009.1"/>
</dbReference>
<gene>
    <name evidence="2" type="ORF">SAMN05443529_10935</name>
</gene>
<feature type="transmembrane region" description="Helical" evidence="1">
    <location>
        <begin position="126"/>
        <end position="144"/>
    </location>
</feature>
<dbReference type="OrthoDB" id="1795575at2"/>
<keyword evidence="1" id="KW-0812">Transmembrane</keyword>
<feature type="transmembrane region" description="Helical" evidence="1">
    <location>
        <begin position="76"/>
        <end position="94"/>
    </location>
</feature>
<evidence type="ECO:0000256" key="1">
    <source>
        <dbReference type="SAM" id="Phobius"/>
    </source>
</evidence>
<evidence type="ECO:0000313" key="3">
    <source>
        <dbReference type="Proteomes" id="UP000198656"/>
    </source>
</evidence>
<protein>
    <submittedName>
        <fullName evidence="2">Uncharacterized protein</fullName>
    </submittedName>
</protein>
<keyword evidence="1" id="KW-0472">Membrane</keyword>
<dbReference type="AlphaFoldDB" id="A0A1G7Z7V5"/>
<name>A0A1G7Z7V5_9FIRM</name>